<proteinExistence type="predicted"/>
<name>A0ABS9KSP2_9BACT</name>
<evidence type="ECO:0008006" key="3">
    <source>
        <dbReference type="Google" id="ProtNLM"/>
    </source>
</evidence>
<dbReference type="Gene3D" id="2.60.40.1930">
    <property type="match status" value="1"/>
</dbReference>
<dbReference type="RefSeq" id="WP_237872636.1">
    <property type="nucleotide sequence ID" value="NZ_JAKLTR010000008.1"/>
</dbReference>
<evidence type="ECO:0000313" key="2">
    <source>
        <dbReference type="Proteomes" id="UP001165367"/>
    </source>
</evidence>
<dbReference type="Proteomes" id="UP001165367">
    <property type="component" value="Unassembled WGS sequence"/>
</dbReference>
<accession>A0ABS9KSP2</accession>
<protein>
    <recommendedName>
        <fullName evidence="3">Macroglobulin domain-containing protein</fullName>
    </recommendedName>
</protein>
<organism evidence="1 2">
    <name type="scientific">Terrimonas ginsenosidimutans</name>
    <dbReference type="NCBI Taxonomy" id="2908004"/>
    <lineage>
        <taxon>Bacteria</taxon>
        <taxon>Pseudomonadati</taxon>
        <taxon>Bacteroidota</taxon>
        <taxon>Chitinophagia</taxon>
        <taxon>Chitinophagales</taxon>
        <taxon>Chitinophagaceae</taxon>
        <taxon>Terrimonas</taxon>
    </lineage>
</organism>
<dbReference type="EMBL" id="JAKLTR010000008">
    <property type="protein sequence ID" value="MCG2615353.1"/>
    <property type="molecule type" value="Genomic_DNA"/>
</dbReference>
<evidence type="ECO:0000313" key="1">
    <source>
        <dbReference type="EMBL" id="MCG2615353.1"/>
    </source>
</evidence>
<gene>
    <name evidence="1" type="ORF">LZZ85_13720</name>
</gene>
<reference evidence="1" key="1">
    <citation type="submission" date="2022-01" db="EMBL/GenBank/DDBJ databases">
        <authorList>
            <person name="Jo J.-H."/>
            <person name="Im W.-T."/>
        </authorList>
    </citation>
    <scope>NUCLEOTIDE SEQUENCE</scope>
    <source>
        <strain evidence="1">NA20</strain>
    </source>
</reference>
<comment type="caution">
    <text evidence="1">The sequence shown here is derived from an EMBL/GenBank/DDBJ whole genome shotgun (WGS) entry which is preliminary data.</text>
</comment>
<sequence>MKNIRSSHFFPPVLFLLLISLFLTSIPAFSQDKNIFAFSSLAEKIYIQTDSRVYTNNKTIWFRAVVTDAVEHFPTKLSGVLYVELVDPSEKIMEKKLIRITEGVGDGFIELSADYPEGLYQLRAYTEWNKNFGADFIFREYLQVFASGNVVKVNPIRDITLVNEDNQHQYINALFDPLVIDSAHTKNLTLFVTLDDKKDTLVIGKNDKGNYLLKYPLPQDGQLVTLQLQTKNLRTYSRTILFAKNYLDLQFFPESGELIHGLPAVLGVKALDSSGKGKVIQGDIVNGKGEAVAHFKTNTFGMGTVTLPFADSTERYTAKVLNTGESASPARSFTLPRVSANGYVLNISKPADRILIRAYSNTGEDSVIVRASCRGLVYFDIRGRLKNGMLEFSLPTASLPDGVIAFAIMRDTSMPVAERLYFNSRPEHRLNLSLNTDKPNYQQREKSTLLIDTKNSEGKPTKASISVTVLNKDQLGDMQLNRQNIISYLLLSSDLKGTIEQPGYYFEKEQERSADLDALLLTQGWRKYNYVKPEETIRFQPEPFLTISGNVKGGLFGKKQKKGTSLTLMTFGKPPSVETTTSDSTGRFSFMINDLFQQTVNVLIQTNNKSGEKKDYMITLDQKQTPPVAFDQIRTVEQPDSTIQAFVRKSIDRKKTEDAYIAATEGVTLGEVIVKSYVLTPERKKVTDRYGKPSIIIEGDDIRANEAKWSYGLYSVLLFNYPDKIRIVRAGDGTLYAMHHNREMTLVVIDGIPVMPYDYPLIPSIPPSEVKTFEVIDFAKNFSTLYCELFPQSCMNAPAWGNVIAIYTYGKSGLFGANRAPGITKAAIPVFSPQRTFFAPKYEQPTADDWKKQDLRSLIHWAPNVQTDSTGRTSVSFYNADLTGKMLVIAEAISPNGEVGYQQLTFDVRRKEEQ</sequence>
<keyword evidence="2" id="KW-1185">Reference proteome</keyword>